<dbReference type="InterPro" id="IPR051402">
    <property type="entry name" value="KPR-Related"/>
</dbReference>
<feature type="compositionally biased region" description="Polar residues" evidence="1">
    <location>
        <begin position="600"/>
        <end position="612"/>
    </location>
</feature>
<protein>
    <recommendedName>
        <fullName evidence="2">Ketopantoate reductase C-terminal domain-containing protein</fullName>
    </recommendedName>
</protein>
<dbReference type="InterPro" id="IPR013328">
    <property type="entry name" value="6PGD_dom2"/>
</dbReference>
<dbReference type="AlphaFoldDB" id="A0A1X7R6Q1"/>
<dbReference type="GO" id="GO:0005737">
    <property type="term" value="C:cytoplasm"/>
    <property type="evidence" value="ECO:0007669"/>
    <property type="project" value="TreeGrafter"/>
</dbReference>
<dbReference type="PANTHER" id="PTHR21708:SF25">
    <property type="entry name" value="PROTEIN PAM1-RELATED"/>
    <property type="match status" value="1"/>
</dbReference>
<dbReference type="Pfam" id="PF08546">
    <property type="entry name" value="ApbA_C"/>
    <property type="match status" value="1"/>
</dbReference>
<dbReference type="SUPFAM" id="SSF48179">
    <property type="entry name" value="6-phosphogluconate dehydrogenase C-terminal domain-like"/>
    <property type="match status" value="1"/>
</dbReference>
<dbReference type="OrthoDB" id="4065796at2759"/>
<gene>
    <name evidence="3" type="ORF">KASA_0M03619G</name>
</gene>
<reference evidence="3 4" key="1">
    <citation type="submission" date="2017-04" db="EMBL/GenBank/DDBJ databases">
        <authorList>
            <person name="Afonso C.L."/>
            <person name="Miller P.J."/>
            <person name="Scott M.A."/>
            <person name="Spackman E."/>
            <person name="Goraichik I."/>
            <person name="Dimitrov K.M."/>
            <person name="Suarez D.L."/>
            <person name="Swayne D.E."/>
        </authorList>
    </citation>
    <scope>NUCLEOTIDE SEQUENCE [LARGE SCALE GENOMIC DNA]</scope>
</reference>
<organism evidence="3 4">
    <name type="scientific">Maudiozyma saulgeensis</name>
    <dbReference type="NCBI Taxonomy" id="1789683"/>
    <lineage>
        <taxon>Eukaryota</taxon>
        <taxon>Fungi</taxon>
        <taxon>Dikarya</taxon>
        <taxon>Ascomycota</taxon>
        <taxon>Saccharomycotina</taxon>
        <taxon>Saccharomycetes</taxon>
        <taxon>Saccharomycetales</taxon>
        <taxon>Saccharomycetaceae</taxon>
        <taxon>Maudiozyma</taxon>
    </lineage>
</organism>
<feature type="region of interest" description="Disordered" evidence="1">
    <location>
        <begin position="783"/>
        <end position="817"/>
    </location>
</feature>
<name>A0A1X7R6Q1_9SACH</name>
<evidence type="ECO:0000313" key="4">
    <source>
        <dbReference type="Proteomes" id="UP000196158"/>
    </source>
</evidence>
<dbReference type="InterPro" id="IPR013752">
    <property type="entry name" value="KPA_reductase"/>
</dbReference>
<sequence length="835" mass="94670">MVLGIKKDSTTNVLLVGNNPNILFYTSRFQQGKSIELYHISDSKSNIYDIETKTYGNHHLEIDNHFTSIAHLIEALGELDETKELKLDLIILSVNSLKDLSAIPEQLKPLLSKKTKIVIESSGFIQLESFLKNAKEVTGLDVFAMMTDYDIRQVANNHIKEFTSNDDKKKNIYIGGKTANTSTTKKMKTLSLKDPSKYSSDVMKSLNSLQTLFQDLFPSDTISNCHKSYSDFLSTQWNLAIPKICLDPLLIIFEETNSKKLVDQVLAKPLISGIITELITISKNMNVKLDPNMENENKLINTWLKEYNNEKIPSLLYNFVQRTSELNLDLLILQPILLADDFNIKTPYLEFLYTIMCQMEKLNNDSSEWFVRAEQVQSYKQQLVTMTKSRDQYSSNCKNITLDLEKNTTELNELRNNDTYLKNQLAIRETETNKLKDEYEIILQEKNKEIEYLKSSIANPSTENGNTRTMDSPLSNQLVDNDNDEFKSIHEDSDMLMDGDSSALANSSTMDADRSFNSREQALLQREKELQERQEAFDRRLASQQRSPQFQSPLQYPTQLQASPALYHNTAFSAQPTKHNLPHIRTMTPPEKSVPVFSPYGNNRSGSNTPTMTVDKFIDPISSGNLEMNSSFENPDMRSHPIVRTNRKNRMNRNTTLGNASSTSLVAAVNQMSNNSYMQDRSFSGNSTMMNTSGTSLNMMKSKNNAGIDMPRPTKLHNFTGSPDLYTPTKPNKPDMFKDSSANDTTVSSDNVAFKKPVMQFGLGIHSQTELVTPLDKTTVPTNMEPTPFDGSHNESKEDISNDIEEIEANTSKDSTKKKKLKFGLFGKKKNKDKK</sequence>
<dbReference type="Gene3D" id="1.10.1040.10">
    <property type="entry name" value="N-(1-d-carboxylethyl)-l-norvaline Dehydrogenase, domain 2"/>
    <property type="match status" value="1"/>
</dbReference>
<evidence type="ECO:0000259" key="2">
    <source>
        <dbReference type="Pfam" id="PF08546"/>
    </source>
</evidence>
<evidence type="ECO:0000313" key="3">
    <source>
        <dbReference type="EMBL" id="SMN20926.1"/>
    </source>
</evidence>
<dbReference type="InterPro" id="IPR008927">
    <property type="entry name" value="6-PGluconate_DH-like_C_sf"/>
</dbReference>
<accession>A0A1X7R6Q1</accession>
<feature type="region of interest" description="Disordered" evidence="1">
    <location>
        <begin position="589"/>
        <end position="613"/>
    </location>
</feature>
<feature type="compositionally biased region" description="Polar residues" evidence="1">
    <location>
        <begin position="456"/>
        <end position="480"/>
    </location>
</feature>
<dbReference type="Proteomes" id="UP000196158">
    <property type="component" value="Unassembled WGS sequence"/>
</dbReference>
<keyword evidence="4" id="KW-1185">Reference proteome</keyword>
<feature type="domain" description="Ketopantoate reductase C-terminal" evidence="2">
    <location>
        <begin position="231"/>
        <end position="357"/>
    </location>
</feature>
<evidence type="ECO:0000256" key="1">
    <source>
        <dbReference type="SAM" id="MobiDB-lite"/>
    </source>
</evidence>
<dbReference type="EMBL" id="FXLY01000006">
    <property type="protein sequence ID" value="SMN20926.1"/>
    <property type="molecule type" value="Genomic_DNA"/>
</dbReference>
<dbReference type="STRING" id="1789683.A0A1X7R6Q1"/>
<dbReference type="PANTHER" id="PTHR21708">
    <property type="entry name" value="PROBABLE 2-DEHYDROPANTOATE 2-REDUCTASE"/>
    <property type="match status" value="1"/>
</dbReference>
<proteinExistence type="predicted"/>
<feature type="region of interest" description="Disordered" evidence="1">
    <location>
        <begin position="456"/>
        <end position="481"/>
    </location>
</feature>